<dbReference type="PANTHER" id="PTHR40269">
    <property type="entry name" value="OUTER MEMBRANE PROTEIN-RELATED"/>
    <property type="match status" value="1"/>
</dbReference>
<protein>
    <submittedName>
        <fullName evidence="3">DUF3300 domain-containing protein</fullName>
    </submittedName>
</protein>
<feature type="region of interest" description="Disordered" evidence="1">
    <location>
        <begin position="356"/>
        <end position="492"/>
    </location>
</feature>
<dbReference type="Pfam" id="PF11737">
    <property type="entry name" value="DUF3300"/>
    <property type="match status" value="1"/>
</dbReference>
<dbReference type="PANTHER" id="PTHR40269:SF1">
    <property type="entry name" value="OUTER MEMBRANE PROTEIN"/>
    <property type="match status" value="1"/>
</dbReference>
<evidence type="ECO:0000256" key="2">
    <source>
        <dbReference type="SAM" id="SignalP"/>
    </source>
</evidence>
<evidence type="ECO:0000313" key="4">
    <source>
        <dbReference type="Proteomes" id="UP000826300"/>
    </source>
</evidence>
<evidence type="ECO:0000256" key="1">
    <source>
        <dbReference type="SAM" id="MobiDB-lite"/>
    </source>
</evidence>
<feature type="region of interest" description="Disordered" evidence="1">
    <location>
        <begin position="30"/>
        <end position="52"/>
    </location>
</feature>
<feature type="compositionally biased region" description="Basic and acidic residues" evidence="1">
    <location>
        <begin position="377"/>
        <end position="388"/>
    </location>
</feature>
<keyword evidence="2" id="KW-0732">Signal</keyword>
<feature type="chain" id="PRO_5034720203" evidence="2">
    <location>
        <begin position="27"/>
        <end position="492"/>
    </location>
</feature>
<feature type="signal peptide" evidence="2">
    <location>
        <begin position="1"/>
        <end position="26"/>
    </location>
</feature>
<name>A0A8G0ZT00_9RHOB</name>
<organism evidence="3 4">
    <name type="scientific">Neotabrizicola shimadae</name>
    <dbReference type="NCBI Taxonomy" id="2807096"/>
    <lineage>
        <taxon>Bacteria</taxon>
        <taxon>Pseudomonadati</taxon>
        <taxon>Pseudomonadota</taxon>
        <taxon>Alphaproteobacteria</taxon>
        <taxon>Rhodobacterales</taxon>
        <taxon>Paracoccaceae</taxon>
        <taxon>Neotabrizicola</taxon>
    </lineage>
</organism>
<proteinExistence type="predicted"/>
<gene>
    <name evidence="3" type="ORF">JO391_10095</name>
</gene>
<evidence type="ECO:0000313" key="3">
    <source>
        <dbReference type="EMBL" id="QYZ68153.1"/>
    </source>
</evidence>
<accession>A0A8G0ZT00</accession>
<sequence>MTFMRTAGLIVALLGATALTAPKLLAQETATTTAVEPTVTEATDSTGEPSQGLLSEDELDQLFAPVALYPDALLAQVLLAATYPLDVVKANQFLTKNEGKSAQEMSDLVAAQDWPDPVKGLAAGFPDLLGRMVEHIDWTEMAGDALIAQTDDCLASLQRLRAQAKLNGYLEDNAAMNVEEDADTGSISISSANPEVVYVPQYTETVYTTPAPATPVYVTDDDDWDDWLATGAIVWGGAILIDEIFDNDHWDDDWGDYWHGGGSGNGNHIDWDGDVNIDNGINIGNGIGNGIGNRPGIGNGDGIGNGIGNRPGLGNGDGIGNGNLGDGNFGGAVAGGIAGGIAGGALNRPTTLPADRLGSVDADRIQNARDGNFRPTDASRDAAREKIASHKAGGGSLATLPAATGKGDRVGKAAARPATADRPQLTSPEARAKVQNRPSAASPKVNKPKVSSRPSAANRAAAPKRQPSYKPSSGSRAKAASSRGKSSRGGRR</sequence>
<dbReference type="AlphaFoldDB" id="A0A8G0ZT00"/>
<feature type="compositionally biased region" description="Low complexity" evidence="1">
    <location>
        <begin position="30"/>
        <end position="43"/>
    </location>
</feature>
<reference evidence="3" key="1">
    <citation type="submission" date="2021-02" db="EMBL/GenBank/DDBJ databases">
        <title>Rhodobacter shimadae sp. nov., an aerobic anoxygenic phototrophic bacterium isolated from a hot spring.</title>
        <authorList>
            <person name="Muramatsu S."/>
            <person name="Haruta S."/>
            <person name="Hirose S."/>
            <person name="Hanada S."/>
        </authorList>
    </citation>
    <scope>NUCLEOTIDE SEQUENCE</scope>
    <source>
        <strain evidence="3">N10</strain>
    </source>
</reference>
<feature type="compositionally biased region" description="Low complexity" evidence="1">
    <location>
        <begin position="451"/>
        <end position="484"/>
    </location>
</feature>
<dbReference type="RefSeq" id="WP_220660376.1">
    <property type="nucleotide sequence ID" value="NZ_CP069370.1"/>
</dbReference>
<keyword evidence="4" id="KW-1185">Reference proteome</keyword>
<dbReference type="KEGG" id="nsm:JO391_10095"/>
<dbReference type="InterPro" id="IPR021728">
    <property type="entry name" value="DUF3300"/>
</dbReference>
<dbReference type="EMBL" id="CP069370">
    <property type="protein sequence ID" value="QYZ68153.1"/>
    <property type="molecule type" value="Genomic_DNA"/>
</dbReference>
<dbReference type="Proteomes" id="UP000826300">
    <property type="component" value="Chromosome"/>
</dbReference>